<dbReference type="SUPFAM" id="SSF51735">
    <property type="entry name" value="NAD(P)-binding Rossmann-fold domains"/>
    <property type="match status" value="1"/>
</dbReference>
<proteinExistence type="inferred from homology"/>
<dbReference type="OrthoDB" id="5405561at2759"/>
<dbReference type="PIRSF" id="PIRSF000102">
    <property type="entry name" value="Lac_mal_DH"/>
    <property type="match status" value="1"/>
</dbReference>
<evidence type="ECO:0000259" key="5">
    <source>
        <dbReference type="Pfam" id="PF00056"/>
    </source>
</evidence>
<sequence>MQTLRDKAYFPIYADKRSFNRIKITIVGADQVGMATAFSLLIKGIPNEVAIIDLDVDRVEAEVQDLASARQFLPKSDIYGGSNFKLSSNSNIVIICTGISRSENETNINHIQRNVDAFKSKLELYLAFIFAGLVPHIVENSPKCMIIVLTKPVDVMAYVAWRISGFPKNRVFGLGTMLDSARFRIAIGQKLGLNANMVHAYIFGEQGERAVPIWSTLAIAGAKLRSIYPEIGTNLDKEGYVQIPSMLVETEKKIIAHKGSSSWALGLAASLVCEAILGDSDKIYTISTHAKHEGKLMNKLKLEL</sequence>
<accession>A0A448XF47</accession>
<dbReference type="InterPro" id="IPR001557">
    <property type="entry name" value="L-lactate/malate_DH"/>
</dbReference>
<dbReference type="SUPFAM" id="SSF56327">
    <property type="entry name" value="LDH C-terminal domain-like"/>
    <property type="match status" value="1"/>
</dbReference>
<feature type="binding site" evidence="3">
    <location>
        <position position="114"/>
    </location>
    <ligand>
        <name>NAD(+)</name>
        <dbReference type="ChEBI" id="CHEBI:57540"/>
    </ligand>
</feature>
<reference evidence="7" key="1">
    <citation type="submission" date="2018-11" db="EMBL/GenBank/DDBJ databases">
        <authorList>
            <consortium name="Pathogen Informatics"/>
        </authorList>
    </citation>
    <scope>NUCLEOTIDE SEQUENCE</scope>
</reference>
<evidence type="ECO:0000259" key="6">
    <source>
        <dbReference type="Pfam" id="PF02866"/>
    </source>
</evidence>
<dbReference type="PANTHER" id="PTHR43128:SF16">
    <property type="entry name" value="L-LACTATE DEHYDROGENASE"/>
    <property type="match status" value="1"/>
</dbReference>
<name>A0A448XF47_9PLAT</name>
<dbReference type="InterPro" id="IPR036291">
    <property type="entry name" value="NAD(P)-bd_dom_sf"/>
</dbReference>
<evidence type="ECO:0000256" key="3">
    <source>
        <dbReference type="PIRSR" id="PIRSR000102-3"/>
    </source>
</evidence>
<comment type="similarity">
    <text evidence="4">Belongs to the LDH/MDH superfamily.</text>
</comment>
<dbReference type="Pfam" id="PF00056">
    <property type="entry name" value="Ldh_1_N"/>
    <property type="match status" value="1"/>
</dbReference>
<evidence type="ECO:0000313" key="8">
    <source>
        <dbReference type="Proteomes" id="UP000784294"/>
    </source>
</evidence>
<dbReference type="AlphaFoldDB" id="A0A448XF47"/>
<dbReference type="InterPro" id="IPR015955">
    <property type="entry name" value="Lactate_DH/Glyco_Ohase_4_C"/>
</dbReference>
<feature type="binding site" evidence="3">
    <location>
        <begin position="28"/>
        <end position="33"/>
    </location>
    <ligand>
        <name>NAD(+)</name>
        <dbReference type="ChEBI" id="CHEBI:57540"/>
    </ligand>
</feature>
<evidence type="ECO:0000256" key="1">
    <source>
        <dbReference type="ARBA" id="ARBA00023002"/>
    </source>
</evidence>
<dbReference type="GO" id="GO:0004459">
    <property type="term" value="F:L-lactate dehydrogenase (NAD+) activity"/>
    <property type="evidence" value="ECO:0007669"/>
    <property type="project" value="TreeGrafter"/>
</dbReference>
<keyword evidence="8" id="KW-1185">Reference proteome</keyword>
<feature type="domain" description="Lactate/malate dehydrogenase C-terminal" evidence="6">
    <location>
        <begin position="176"/>
        <end position="288"/>
    </location>
</feature>
<evidence type="ECO:0000256" key="2">
    <source>
        <dbReference type="ARBA" id="ARBA00023027"/>
    </source>
</evidence>
<evidence type="ECO:0000256" key="4">
    <source>
        <dbReference type="RuleBase" id="RU003369"/>
    </source>
</evidence>
<keyword evidence="1 4" id="KW-0560">Oxidoreductase</keyword>
<evidence type="ECO:0000313" key="7">
    <source>
        <dbReference type="EMBL" id="VEL35280.1"/>
    </source>
</evidence>
<dbReference type="Gene3D" id="3.90.110.10">
    <property type="entry name" value="Lactate dehydrogenase/glycoside hydrolase, family 4, C-terminal"/>
    <property type="match status" value="1"/>
</dbReference>
<evidence type="ECO:0008006" key="9">
    <source>
        <dbReference type="Google" id="ProtNLM"/>
    </source>
</evidence>
<protein>
    <recommendedName>
        <fullName evidence="9">L-lactate dehydrogenase</fullName>
    </recommendedName>
</protein>
<gene>
    <name evidence="7" type="ORF">PXEA_LOCUS28720</name>
</gene>
<dbReference type="Pfam" id="PF02866">
    <property type="entry name" value="Ldh_1_C"/>
    <property type="match status" value="1"/>
</dbReference>
<organism evidence="7 8">
    <name type="scientific">Protopolystoma xenopodis</name>
    <dbReference type="NCBI Taxonomy" id="117903"/>
    <lineage>
        <taxon>Eukaryota</taxon>
        <taxon>Metazoa</taxon>
        <taxon>Spiralia</taxon>
        <taxon>Lophotrochozoa</taxon>
        <taxon>Platyhelminthes</taxon>
        <taxon>Monogenea</taxon>
        <taxon>Polyopisthocotylea</taxon>
        <taxon>Polystomatidea</taxon>
        <taxon>Polystomatidae</taxon>
        <taxon>Protopolystoma</taxon>
    </lineage>
</organism>
<comment type="caution">
    <text evidence="7">The sequence shown here is derived from an EMBL/GenBank/DDBJ whole genome shotgun (WGS) entry which is preliminary data.</text>
</comment>
<dbReference type="PRINTS" id="PR00086">
    <property type="entry name" value="LLDHDRGNASE"/>
</dbReference>
<dbReference type="Gene3D" id="3.40.50.720">
    <property type="entry name" value="NAD(P)-binding Rossmann-like Domain"/>
    <property type="match status" value="1"/>
</dbReference>
<dbReference type="InterPro" id="IPR022383">
    <property type="entry name" value="Lactate/malate_DH_C"/>
</dbReference>
<feature type="binding site" evidence="3">
    <location>
        <position position="53"/>
    </location>
    <ligand>
        <name>NAD(+)</name>
        <dbReference type="ChEBI" id="CHEBI:57540"/>
    </ligand>
</feature>
<dbReference type="Proteomes" id="UP000784294">
    <property type="component" value="Unassembled WGS sequence"/>
</dbReference>
<keyword evidence="2 3" id="KW-0520">NAD</keyword>
<dbReference type="PANTHER" id="PTHR43128">
    <property type="entry name" value="L-2-HYDROXYCARBOXYLATE DEHYDROGENASE (NAD(P)(+))"/>
    <property type="match status" value="1"/>
</dbReference>
<dbReference type="InterPro" id="IPR001236">
    <property type="entry name" value="Lactate/malate_DH_N"/>
</dbReference>
<feature type="domain" description="Lactate/malate dehydrogenase N-terminal" evidence="5">
    <location>
        <begin position="22"/>
        <end position="173"/>
    </location>
</feature>
<dbReference type="EMBL" id="CAAALY010249471">
    <property type="protein sequence ID" value="VEL35280.1"/>
    <property type="molecule type" value="Genomic_DNA"/>
</dbReference>
<dbReference type="GO" id="GO:0006089">
    <property type="term" value="P:lactate metabolic process"/>
    <property type="evidence" value="ECO:0007669"/>
    <property type="project" value="TreeGrafter"/>
</dbReference>